<keyword evidence="3" id="KW-0158">Chromosome</keyword>
<reference evidence="7" key="1">
    <citation type="journal article" date="2020" name="Stud. Mycol.">
        <title>101 Dothideomycetes genomes: a test case for predicting lifestyles and emergence of pathogens.</title>
        <authorList>
            <person name="Haridas S."/>
            <person name="Albert R."/>
            <person name="Binder M."/>
            <person name="Bloem J."/>
            <person name="Labutti K."/>
            <person name="Salamov A."/>
            <person name="Andreopoulos B."/>
            <person name="Baker S."/>
            <person name="Barry K."/>
            <person name="Bills G."/>
            <person name="Bluhm B."/>
            <person name="Cannon C."/>
            <person name="Castanera R."/>
            <person name="Culley D."/>
            <person name="Daum C."/>
            <person name="Ezra D."/>
            <person name="Gonzalez J."/>
            <person name="Henrissat B."/>
            <person name="Kuo A."/>
            <person name="Liang C."/>
            <person name="Lipzen A."/>
            <person name="Lutzoni F."/>
            <person name="Magnuson J."/>
            <person name="Mondo S."/>
            <person name="Nolan M."/>
            <person name="Ohm R."/>
            <person name="Pangilinan J."/>
            <person name="Park H.-J."/>
            <person name="Ramirez L."/>
            <person name="Alfaro M."/>
            <person name="Sun H."/>
            <person name="Tritt A."/>
            <person name="Yoshinaga Y."/>
            <person name="Zwiers L.-H."/>
            <person name="Turgeon B."/>
            <person name="Goodwin S."/>
            <person name="Spatafora J."/>
            <person name="Crous P."/>
            <person name="Grigoriev I."/>
        </authorList>
    </citation>
    <scope>NUCLEOTIDE SEQUENCE</scope>
    <source>
        <strain evidence="7">CBS 133067</strain>
    </source>
</reference>
<evidence type="ECO:0000313" key="7">
    <source>
        <dbReference type="EMBL" id="KAF2103957.1"/>
    </source>
</evidence>
<dbReference type="PANTHER" id="PTHR22980">
    <property type="entry name" value="CORTISTATIN"/>
    <property type="match status" value="1"/>
</dbReference>
<gene>
    <name evidence="7" type="ORF">NA57DRAFT_50812</name>
</gene>
<dbReference type="GO" id="GO:0003682">
    <property type="term" value="F:chromatin binding"/>
    <property type="evidence" value="ECO:0007669"/>
    <property type="project" value="TreeGrafter"/>
</dbReference>
<comment type="subcellular location">
    <subcellularLocation>
        <location evidence="2">Chromosome</location>
    </subcellularLocation>
    <subcellularLocation>
        <location evidence="1">Nucleus</location>
    </subcellularLocation>
</comment>
<keyword evidence="8" id="KW-1185">Reference proteome</keyword>
<dbReference type="PANTHER" id="PTHR22980:SF5">
    <property type="entry name" value="CENP-T_HISTONE H4 HISTONE FOLD DOMAIN-CONTAINING PROTEIN"/>
    <property type="match status" value="1"/>
</dbReference>
<feature type="domain" description="CENP-T/Histone H4 histone fold" evidence="6">
    <location>
        <begin position="429"/>
        <end position="537"/>
    </location>
</feature>
<evidence type="ECO:0000313" key="8">
    <source>
        <dbReference type="Proteomes" id="UP000799772"/>
    </source>
</evidence>
<feature type="region of interest" description="Disordered" evidence="5">
    <location>
        <begin position="296"/>
        <end position="316"/>
    </location>
</feature>
<feature type="compositionally biased region" description="Basic and acidic residues" evidence="5">
    <location>
        <begin position="121"/>
        <end position="134"/>
    </location>
</feature>
<dbReference type="SUPFAM" id="SSF47113">
    <property type="entry name" value="Histone-fold"/>
    <property type="match status" value="1"/>
</dbReference>
<organism evidence="7 8">
    <name type="scientific">Rhizodiscina lignyota</name>
    <dbReference type="NCBI Taxonomy" id="1504668"/>
    <lineage>
        <taxon>Eukaryota</taxon>
        <taxon>Fungi</taxon>
        <taxon>Dikarya</taxon>
        <taxon>Ascomycota</taxon>
        <taxon>Pezizomycotina</taxon>
        <taxon>Dothideomycetes</taxon>
        <taxon>Pleosporomycetidae</taxon>
        <taxon>Aulographales</taxon>
        <taxon>Rhizodiscinaceae</taxon>
        <taxon>Rhizodiscina</taxon>
    </lineage>
</organism>
<name>A0A9P4IQ15_9PEZI</name>
<dbReference type="GO" id="GO:0046982">
    <property type="term" value="F:protein heterodimerization activity"/>
    <property type="evidence" value="ECO:0007669"/>
    <property type="project" value="InterPro"/>
</dbReference>
<accession>A0A9P4IQ15</accession>
<dbReference type="Gene3D" id="1.10.20.10">
    <property type="entry name" value="Histone, subunit A"/>
    <property type="match status" value="1"/>
</dbReference>
<feature type="region of interest" description="Disordered" evidence="5">
    <location>
        <begin position="1"/>
        <end position="167"/>
    </location>
</feature>
<dbReference type="Proteomes" id="UP000799772">
    <property type="component" value="Unassembled WGS sequence"/>
</dbReference>
<sequence length="555" mass="61584">MAEPDRKRPKITPRNSENQDENVPPEVTPYEDLHKLAGLIQKPSTPGRRISSSGISSRPASASRILVHTPGTASRTPRPNTIARFPNTRRVQPTTPHALRALQQRKNAATPARNRRRSGRQQRETPRDALRELSKVLARNTQPIAPSPQVTVPTPRKSKALDDFDVGPEVLPPRLSLPLGALEDDDSFHAAPPRLSEVDLEDKENYTTHSVEAGRDRGLLHRDSFGSVRASELFSEKLGDLSQLGNDGDDSGDHGHYESEEEDLEDVEDGISGLIDEVTRRTLADGENTQEFRALIDASRRQSRPSDLGIASSPGMVEEETFQFRFQDKPRNSLAPTIFVDDEPEEAQAQSDEGEDDNVPFAFDEGHSDGVDDAEVDGMIDEATAYLETAPTPRPLREDSLAHELLPPPLAEPSKLKQRQRRELKVSKHGIQYPSLPLPVIKKLATTFARTNGACGAKSGLSKDTLLEIEKATDWFFEQLGEDLGAYAQHAGRKQIQETDVVAVMKRQRVLNAGATTFSLAQKYLGRELCQEIRMPAVKKGRKRKALDTIREEDE</sequence>
<protein>
    <recommendedName>
        <fullName evidence="6">CENP-T/Histone H4 histone fold domain-containing protein</fullName>
    </recommendedName>
</protein>
<dbReference type="GO" id="GO:0071821">
    <property type="term" value="C:FANCM-MHF complex"/>
    <property type="evidence" value="ECO:0007669"/>
    <property type="project" value="TreeGrafter"/>
</dbReference>
<dbReference type="Pfam" id="PF15511">
    <property type="entry name" value="CENP-T_C"/>
    <property type="match status" value="1"/>
</dbReference>
<comment type="caution">
    <text evidence="7">The sequence shown here is derived from an EMBL/GenBank/DDBJ whole genome shotgun (WGS) entry which is preliminary data.</text>
</comment>
<evidence type="ECO:0000256" key="1">
    <source>
        <dbReference type="ARBA" id="ARBA00004123"/>
    </source>
</evidence>
<dbReference type="InterPro" id="IPR009072">
    <property type="entry name" value="Histone-fold"/>
</dbReference>
<dbReference type="CDD" id="cd22920">
    <property type="entry name" value="HFD_CENP-T"/>
    <property type="match status" value="1"/>
</dbReference>
<dbReference type="OrthoDB" id="10071681at2759"/>
<evidence type="ECO:0000256" key="4">
    <source>
        <dbReference type="ARBA" id="ARBA00023242"/>
    </source>
</evidence>
<feature type="compositionally biased region" description="Polar residues" evidence="5">
    <location>
        <begin position="139"/>
        <end position="152"/>
    </location>
</feature>
<feature type="compositionally biased region" description="Low complexity" evidence="5">
    <location>
        <begin position="46"/>
        <end position="64"/>
    </location>
</feature>
<dbReference type="AlphaFoldDB" id="A0A9P4IQ15"/>
<evidence type="ECO:0000256" key="2">
    <source>
        <dbReference type="ARBA" id="ARBA00004286"/>
    </source>
</evidence>
<keyword evidence="4" id="KW-0539">Nucleus</keyword>
<feature type="region of interest" description="Disordered" evidence="5">
    <location>
        <begin position="239"/>
        <end position="267"/>
    </location>
</feature>
<evidence type="ECO:0000256" key="3">
    <source>
        <dbReference type="ARBA" id="ARBA00022454"/>
    </source>
</evidence>
<evidence type="ECO:0000259" key="6">
    <source>
        <dbReference type="Pfam" id="PF15511"/>
    </source>
</evidence>
<dbReference type="GO" id="GO:0031297">
    <property type="term" value="P:replication fork processing"/>
    <property type="evidence" value="ECO:0007669"/>
    <property type="project" value="TreeGrafter"/>
</dbReference>
<evidence type="ECO:0000256" key="5">
    <source>
        <dbReference type="SAM" id="MobiDB-lite"/>
    </source>
</evidence>
<dbReference type="EMBL" id="ML978121">
    <property type="protein sequence ID" value="KAF2103957.1"/>
    <property type="molecule type" value="Genomic_DNA"/>
</dbReference>
<dbReference type="GO" id="GO:0005694">
    <property type="term" value="C:chromosome"/>
    <property type="evidence" value="ECO:0007669"/>
    <property type="project" value="UniProtKB-SubCell"/>
</dbReference>
<proteinExistence type="predicted"/>
<dbReference type="InterPro" id="IPR035425">
    <property type="entry name" value="CENP-T/H4_C"/>
</dbReference>
<dbReference type="GO" id="GO:0000712">
    <property type="term" value="P:resolution of meiotic recombination intermediates"/>
    <property type="evidence" value="ECO:0007669"/>
    <property type="project" value="TreeGrafter"/>
</dbReference>